<dbReference type="SUPFAM" id="SSF81383">
    <property type="entry name" value="F-box domain"/>
    <property type="match status" value="1"/>
</dbReference>
<gene>
    <name evidence="3" type="ORF">FCM35_KLT02138</name>
</gene>
<feature type="compositionally biased region" description="Polar residues" evidence="1">
    <location>
        <begin position="42"/>
        <end position="54"/>
    </location>
</feature>
<dbReference type="PANTHER" id="PTHR35546:SF130">
    <property type="entry name" value="EXPRESSED PROTEIN"/>
    <property type="match status" value="1"/>
</dbReference>
<dbReference type="Pfam" id="PF00646">
    <property type="entry name" value="F-box"/>
    <property type="match status" value="1"/>
</dbReference>
<reference evidence="3" key="1">
    <citation type="submission" date="2020-01" db="EMBL/GenBank/DDBJ databases">
        <title>Genome sequence of Kobresia littledalei, the first chromosome-level genome in the family Cyperaceae.</title>
        <authorList>
            <person name="Qu G."/>
        </authorList>
    </citation>
    <scope>NUCLEOTIDE SEQUENCE</scope>
    <source>
        <strain evidence="3">C.B.Clarke</strain>
        <tissue evidence="3">Leaf</tissue>
    </source>
</reference>
<feature type="compositionally biased region" description="Polar residues" evidence="1">
    <location>
        <begin position="1"/>
        <end position="19"/>
    </location>
</feature>
<feature type="compositionally biased region" description="Low complexity" evidence="1">
    <location>
        <begin position="20"/>
        <end position="36"/>
    </location>
</feature>
<dbReference type="InterPro" id="IPR001810">
    <property type="entry name" value="F-box_dom"/>
</dbReference>
<evidence type="ECO:0000313" key="3">
    <source>
        <dbReference type="EMBL" id="KAF3332561.1"/>
    </source>
</evidence>
<feature type="domain" description="F-box" evidence="2">
    <location>
        <begin position="81"/>
        <end position="131"/>
    </location>
</feature>
<dbReference type="InterPro" id="IPR011047">
    <property type="entry name" value="Quinoprotein_ADH-like_sf"/>
</dbReference>
<comment type="caution">
    <text evidence="3">The sequence shown here is derived from an EMBL/GenBank/DDBJ whole genome shotgun (WGS) entry which is preliminary data.</text>
</comment>
<dbReference type="Proteomes" id="UP000623129">
    <property type="component" value="Unassembled WGS sequence"/>
</dbReference>
<evidence type="ECO:0000256" key="1">
    <source>
        <dbReference type="SAM" id="MobiDB-lite"/>
    </source>
</evidence>
<sequence>MMENNNEATSSAALPQNELQGAARQGGTATATTSLRRSTRLQNKAASNLASQQKETPRGLATSSNQNSVRCRKKNKKTKNGVSLSMLPDDLLRDIMSRLPPKAFFRCKGVSKSLLELSTEAFRLNKHFRPTVSGLFHDTLSWHGDLRSNYAEVSAIASQEIDIDLKVLPRHRNMRIVDCCNGLLLVQAWNCQVHKHLYVYNPTTRNMLAAWSVPPPRDWWSFYEVFSLAFDPRVPSQFYIVCFRGWTHEGVDLNFFQTFSSKTGKWRSEKKLGSDCTIKIWNNGTFVGGKVYRLAAMNKIVSVDPSNNSLQVMQGPNIMNSLRPQIGQSRGYLHFITVAHETLQIWILNSQQHWILKHALRFNQVFGVPGYGLLNYEMFFTSLNVENPVALHPEEEVLFVPSARGNLMAFDLTTRRRRELCNLPRTSLLVFWVYMPCYLI</sequence>
<dbReference type="SUPFAM" id="SSF50998">
    <property type="entry name" value="Quinoprotein alcohol dehydrogenase-like"/>
    <property type="match status" value="1"/>
</dbReference>
<dbReference type="Pfam" id="PF24750">
    <property type="entry name" value="b-prop_At3g26010-like"/>
    <property type="match status" value="1"/>
</dbReference>
<accession>A0A833VBK2</accession>
<dbReference type="Gene3D" id="1.20.1280.50">
    <property type="match status" value="1"/>
</dbReference>
<dbReference type="InterPro" id="IPR036047">
    <property type="entry name" value="F-box-like_dom_sf"/>
</dbReference>
<organism evidence="3 4">
    <name type="scientific">Carex littledalei</name>
    <dbReference type="NCBI Taxonomy" id="544730"/>
    <lineage>
        <taxon>Eukaryota</taxon>
        <taxon>Viridiplantae</taxon>
        <taxon>Streptophyta</taxon>
        <taxon>Embryophyta</taxon>
        <taxon>Tracheophyta</taxon>
        <taxon>Spermatophyta</taxon>
        <taxon>Magnoliopsida</taxon>
        <taxon>Liliopsida</taxon>
        <taxon>Poales</taxon>
        <taxon>Cyperaceae</taxon>
        <taxon>Cyperoideae</taxon>
        <taxon>Cariceae</taxon>
        <taxon>Carex</taxon>
        <taxon>Carex subgen. Euthyceras</taxon>
    </lineage>
</organism>
<dbReference type="InterPro" id="IPR056592">
    <property type="entry name" value="Beta-prop_At3g26010-like"/>
</dbReference>
<feature type="region of interest" description="Disordered" evidence="1">
    <location>
        <begin position="1"/>
        <end position="82"/>
    </location>
</feature>
<dbReference type="PANTHER" id="PTHR35546">
    <property type="entry name" value="F-BOX PROTEIN INTERACTION DOMAIN PROTEIN-RELATED"/>
    <property type="match status" value="1"/>
</dbReference>
<dbReference type="InterPro" id="IPR055290">
    <property type="entry name" value="At3g26010-like"/>
</dbReference>
<evidence type="ECO:0000313" key="4">
    <source>
        <dbReference type="Proteomes" id="UP000623129"/>
    </source>
</evidence>
<dbReference type="EMBL" id="SWLB01000011">
    <property type="protein sequence ID" value="KAF3332561.1"/>
    <property type="molecule type" value="Genomic_DNA"/>
</dbReference>
<evidence type="ECO:0000259" key="2">
    <source>
        <dbReference type="PROSITE" id="PS50181"/>
    </source>
</evidence>
<protein>
    <submittedName>
        <fullName evidence="3">F-box protein</fullName>
    </submittedName>
</protein>
<feature type="compositionally biased region" description="Basic residues" evidence="1">
    <location>
        <begin position="70"/>
        <end position="79"/>
    </location>
</feature>
<dbReference type="SMART" id="SM00256">
    <property type="entry name" value="FBOX"/>
    <property type="match status" value="1"/>
</dbReference>
<keyword evidence="4" id="KW-1185">Reference proteome</keyword>
<dbReference type="OrthoDB" id="611847at2759"/>
<name>A0A833VBK2_9POAL</name>
<dbReference type="AlphaFoldDB" id="A0A833VBK2"/>
<proteinExistence type="predicted"/>
<dbReference type="PROSITE" id="PS50181">
    <property type="entry name" value="FBOX"/>
    <property type="match status" value="1"/>
</dbReference>